<dbReference type="AlphaFoldDB" id="A0A1G9H8H7"/>
<evidence type="ECO:0000259" key="2">
    <source>
        <dbReference type="PROSITE" id="PS50933"/>
    </source>
</evidence>
<evidence type="ECO:0000313" key="3">
    <source>
        <dbReference type="EMBL" id="SDL09291.1"/>
    </source>
</evidence>
<feature type="domain" description="CHRD" evidence="2">
    <location>
        <begin position="24"/>
        <end position="156"/>
    </location>
</feature>
<organism evidence="3 4">
    <name type="scientific">Tessaracoccus oleiagri</name>
    <dbReference type="NCBI Taxonomy" id="686624"/>
    <lineage>
        <taxon>Bacteria</taxon>
        <taxon>Bacillati</taxon>
        <taxon>Actinomycetota</taxon>
        <taxon>Actinomycetes</taxon>
        <taxon>Propionibacteriales</taxon>
        <taxon>Propionibacteriaceae</taxon>
        <taxon>Tessaracoccus</taxon>
    </lineage>
</organism>
<dbReference type="Proteomes" id="UP000199475">
    <property type="component" value="Unassembled WGS sequence"/>
</dbReference>
<dbReference type="STRING" id="686624.SAMN04488242_0149"/>
<keyword evidence="1" id="KW-0732">Signal</keyword>
<dbReference type="PROSITE" id="PS50933">
    <property type="entry name" value="CHRD"/>
    <property type="match status" value="1"/>
</dbReference>
<accession>A0A1G9H8H7</accession>
<proteinExistence type="predicted"/>
<reference evidence="3 4" key="1">
    <citation type="submission" date="2016-10" db="EMBL/GenBank/DDBJ databases">
        <authorList>
            <person name="de Groot N.N."/>
        </authorList>
    </citation>
    <scope>NUCLEOTIDE SEQUENCE [LARGE SCALE GENOMIC DNA]</scope>
    <source>
        <strain evidence="3 4">CGMCC 1.9159</strain>
    </source>
</reference>
<sequence>MTRFRLLALMAVLLSLGLVGPAHAVTTYTAQLSGANEANPVVTRARGVAVLQLSADGTELKYRLVASNIDDVTMAHIHVGAVGVNGPFVAWLHGPSADGGTQNGVLATGTITDEDLVGPLAGMTLEDLVALIESGDAYVNVHTVANPGGEIRGQVG</sequence>
<keyword evidence="4" id="KW-1185">Reference proteome</keyword>
<dbReference type="EMBL" id="FNGP01000001">
    <property type="protein sequence ID" value="SDL09291.1"/>
    <property type="molecule type" value="Genomic_DNA"/>
</dbReference>
<dbReference type="InterPro" id="IPR010895">
    <property type="entry name" value="CHRD"/>
</dbReference>
<feature type="signal peptide" evidence="1">
    <location>
        <begin position="1"/>
        <end position="24"/>
    </location>
</feature>
<feature type="chain" id="PRO_5011569332" evidence="1">
    <location>
        <begin position="25"/>
        <end position="156"/>
    </location>
</feature>
<gene>
    <name evidence="3" type="ORF">SAMN04488242_0149</name>
</gene>
<evidence type="ECO:0000313" key="4">
    <source>
        <dbReference type="Proteomes" id="UP000199475"/>
    </source>
</evidence>
<protein>
    <submittedName>
        <fullName evidence="3">CHRD domain-containing protein</fullName>
    </submittedName>
</protein>
<evidence type="ECO:0000256" key="1">
    <source>
        <dbReference type="SAM" id="SignalP"/>
    </source>
</evidence>
<dbReference type="Pfam" id="PF07452">
    <property type="entry name" value="CHRD"/>
    <property type="match status" value="1"/>
</dbReference>
<name>A0A1G9H8H7_9ACTN</name>
<dbReference type="SMART" id="SM00754">
    <property type="entry name" value="CHRD"/>
    <property type="match status" value="1"/>
</dbReference>